<comment type="caution">
    <text evidence="10">The sequence shown here is derived from an EMBL/GenBank/DDBJ whole genome shotgun (WGS) entry which is preliminary data.</text>
</comment>
<evidence type="ECO:0000256" key="7">
    <source>
        <dbReference type="ARBA" id="ARBA00049593"/>
    </source>
</evidence>
<name>A0AAN8JTR1_PATCE</name>
<dbReference type="GO" id="GO:0005509">
    <property type="term" value="F:calcium ion binding"/>
    <property type="evidence" value="ECO:0007669"/>
    <property type="project" value="InterPro"/>
</dbReference>
<dbReference type="Pfam" id="PF13405">
    <property type="entry name" value="EF-hand_6"/>
    <property type="match status" value="1"/>
</dbReference>
<dbReference type="FunFam" id="1.10.238.10:FF:000007">
    <property type="entry name" value="Putative myosin regulatory light chain sqh"/>
    <property type="match status" value="1"/>
</dbReference>
<proteinExistence type="predicted"/>
<evidence type="ECO:0000313" key="10">
    <source>
        <dbReference type="EMBL" id="KAK6185102.1"/>
    </source>
</evidence>
<keyword evidence="2" id="KW-0677">Repeat</keyword>
<keyword evidence="5" id="KW-0505">Motor protein</keyword>
<keyword evidence="6" id="KW-0514">Muscle protein</keyword>
<dbReference type="EMBL" id="JAZGQO010000006">
    <property type="protein sequence ID" value="KAK6185102.1"/>
    <property type="molecule type" value="Genomic_DNA"/>
</dbReference>
<dbReference type="InterPro" id="IPR018247">
    <property type="entry name" value="EF_Hand_1_Ca_BS"/>
</dbReference>
<evidence type="ECO:0000256" key="5">
    <source>
        <dbReference type="ARBA" id="ARBA00023175"/>
    </source>
</evidence>
<organism evidence="10 11">
    <name type="scientific">Patella caerulea</name>
    <name type="common">Rayed Mediterranean limpet</name>
    <dbReference type="NCBI Taxonomy" id="87958"/>
    <lineage>
        <taxon>Eukaryota</taxon>
        <taxon>Metazoa</taxon>
        <taxon>Spiralia</taxon>
        <taxon>Lophotrochozoa</taxon>
        <taxon>Mollusca</taxon>
        <taxon>Gastropoda</taxon>
        <taxon>Patellogastropoda</taxon>
        <taxon>Patelloidea</taxon>
        <taxon>Patellidae</taxon>
        <taxon>Patella</taxon>
    </lineage>
</organism>
<keyword evidence="1" id="KW-0479">Metal-binding</keyword>
<dbReference type="Gene3D" id="1.10.238.10">
    <property type="entry name" value="EF-hand"/>
    <property type="match status" value="2"/>
</dbReference>
<dbReference type="InterPro" id="IPR002048">
    <property type="entry name" value="EF_hand_dom"/>
</dbReference>
<reference evidence="10 11" key="1">
    <citation type="submission" date="2024-01" db="EMBL/GenBank/DDBJ databases">
        <title>The genome of the rayed Mediterranean limpet Patella caerulea (Linnaeus, 1758).</title>
        <authorList>
            <person name="Anh-Thu Weber A."/>
            <person name="Halstead-Nussloch G."/>
        </authorList>
    </citation>
    <scope>NUCLEOTIDE SEQUENCE [LARGE SCALE GENOMIC DNA]</scope>
    <source>
        <strain evidence="10">AATW-2023a</strain>
        <tissue evidence="10">Whole specimen</tissue>
    </source>
</reference>
<evidence type="ECO:0000313" key="11">
    <source>
        <dbReference type="Proteomes" id="UP001347796"/>
    </source>
</evidence>
<dbReference type="AlphaFoldDB" id="A0AAN8JTR1"/>
<dbReference type="PROSITE" id="PS50222">
    <property type="entry name" value="EF_HAND_2"/>
    <property type="match status" value="2"/>
</dbReference>
<feature type="compositionally biased region" description="Basic and acidic residues" evidence="8">
    <location>
        <begin position="9"/>
        <end position="27"/>
    </location>
</feature>
<dbReference type="PANTHER" id="PTHR23049">
    <property type="entry name" value="MYOSIN REGULATORY LIGHT CHAIN 2"/>
    <property type="match status" value="1"/>
</dbReference>
<dbReference type="PROSITE" id="PS00018">
    <property type="entry name" value="EF_HAND_1"/>
    <property type="match status" value="1"/>
</dbReference>
<dbReference type="SMART" id="SM00054">
    <property type="entry name" value="EFh"/>
    <property type="match status" value="2"/>
</dbReference>
<evidence type="ECO:0000259" key="9">
    <source>
        <dbReference type="PROSITE" id="PS50222"/>
    </source>
</evidence>
<evidence type="ECO:0000256" key="6">
    <source>
        <dbReference type="ARBA" id="ARBA00023179"/>
    </source>
</evidence>
<comment type="function">
    <text evidence="7">In molluscan muscle, calcium regulation is associated with myosin rather than with actin. Muscle myosin contains two types of light chains: the catalytic light chain, essential for ATPase activity, and the regulatory light chain, a calcium-binding protein responsible for Ca(2+) dependent binding and Ca(2+) dependent Mg-ATPase activity.</text>
</comment>
<gene>
    <name evidence="10" type="ORF">SNE40_007413</name>
</gene>
<evidence type="ECO:0000256" key="4">
    <source>
        <dbReference type="ARBA" id="ARBA00023123"/>
    </source>
</evidence>
<evidence type="ECO:0000256" key="2">
    <source>
        <dbReference type="ARBA" id="ARBA00022737"/>
    </source>
</evidence>
<keyword evidence="11" id="KW-1185">Reference proteome</keyword>
<feature type="domain" description="EF-hand" evidence="9">
    <location>
        <begin position="111"/>
        <end position="146"/>
    </location>
</feature>
<feature type="region of interest" description="Disordered" evidence="8">
    <location>
        <begin position="1"/>
        <end position="33"/>
    </location>
</feature>
<evidence type="ECO:0000256" key="8">
    <source>
        <dbReference type="SAM" id="MobiDB-lite"/>
    </source>
</evidence>
<dbReference type="Proteomes" id="UP001347796">
    <property type="component" value="Unassembled WGS sequence"/>
</dbReference>
<dbReference type="SUPFAM" id="SSF47473">
    <property type="entry name" value="EF-hand"/>
    <property type="match status" value="1"/>
</dbReference>
<accession>A0AAN8JTR1</accession>
<evidence type="ECO:0000256" key="3">
    <source>
        <dbReference type="ARBA" id="ARBA00022837"/>
    </source>
</evidence>
<feature type="domain" description="EF-hand" evidence="9">
    <location>
        <begin position="42"/>
        <end position="77"/>
    </location>
</feature>
<dbReference type="GO" id="GO:0016459">
    <property type="term" value="C:myosin complex"/>
    <property type="evidence" value="ECO:0007669"/>
    <property type="project" value="UniProtKB-KW"/>
</dbReference>
<keyword evidence="3" id="KW-0106">Calcium</keyword>
<evidence type="ECO:0000256" key="1">
    <source>
        <dbReference type="ARBA" id="ARBA00022723"/>
    </source>
</evidence>
<sequence length="186" mass="21051">MSGLKKGAPAKDDPKKTEEENPTEQKRSQRAASNVFAMFRPNQVQEFKEAFTMIDQNRDGVIDLEDLKDMYSNLGRIPPDSELNEMLKEAPSALNFTTFLNLFGEKMGGTDPENTIVDAFAMFDDEGKGWLPEDYVKDLLENMGDNFTKDEIKQTWKEATIEKGKFDYKAFTGLIKGKQSEDEIAA</sequence>
<protein>
    <recommendedName>
        <fullName evidence="9">EF-hand domain-containing protein</fullName>
    </recommendedName>
</protein>
<dbReference type="InterPro" id="IPR050403">
    <property type="entry name" value="Myosin_RLC"/>
</dbReference>
<keyword evidence="4" id="KW-0518">Myosin</keyword>
<dbReference type="InterPro" id="IPR011992">
    <property type="entry name" value="EF-hand-dom_pair"/>
</dbReference>